<accession>A0A133UL73</accession>
<dbReference type="EMBL" id="LHXQ01000021">
    <property type="protein sequence ID" value="KXA94934.1"/>
    <property type="molecule type" value="Genomic_DNA"/>
</dbReference>
<organism evidence="1 2">
    <name type="scientific">candidate division MSBL1 archaeon SCGC-AAA259I07</name>
    <dbReference type="NCBI Taxonomy" id="1698266"/>
    <lineage>
        <taxon>Archaea</taxon>
        <taxon>Methanobacteriati</taxon>
        <taxon>Methanobacteriota</taxon>
        <taxon>candidate division MSBL1</taxon>
    </lineage>
</organism>
<reference evidence="1 2" key="1">
    <citation type="journal article" date="2016" name="Sci. Rep.">
        <title>Metabolic traits of an uncultured archaeal lineage -MSBL1- from brine pools of the Red Sea.</title>
        <authorList>
            <person name="Mwirichia R."/>
            <person name="Alam I."/>
            <person name="Rashid M."/>
            <person name="Vinu M."/>
            <person name="Ba-Alawi W."/>
            <person name="Anthony Kamau A."/>
            <person name="Kamanda Ngugi D."/>
            <person name="Goker M."/>
            <person name="Klenk H.P."/>
            <person name="Bajic V."/>
            <person name="Stingl U."/>
        </authorList>
    </citation>
    <scope>NUCLEOTIDE SEQUENCE [LARGE SCALE GENOMIC DNA]</scope>
    <source>
        <strain evidence="1">SCGC-AAA259I07</strain>
    </source>
</reference>
<protein>
    <submittedName>
        <fullName evidence="1">Uncharacterized protein</fullName>
    </submittedName>
</protein>
<name>A0A133UL73_9EURY</name>
<evidence type="ECO:0000313" key="2">
    <source>
        <dbReference type="Proteomes" id="UP000070155"/>
    </source>
</evidence>
<sequence>MLQVRVDLQTCPCQVLLQFLPRSPLYRQILRFSRLHYKVIRKVGEEAEWAKVEERSNNSRILVTREWGELKKALKNSSKQVHPVLVGR</sequence>
<dbReference type="AlphaFoldDB" id="A0A133UL73"/>
<keyword evidence="2" id="KW-1185">Reference proteome</keyword>
<proteinExistence type="predicted"/>
<gene>
    <name evidence="1" type="ORF">AKJ36_01875</name>
</gene>
<evidence type="ECO:0000313" key="1">
    <source>
        <dbReference type="EMBL" id="KXA94934.1"/>
    </source>
</evidence>
<dbReference type="Proteomes" id="UP000070155">
    <property type="component" value="Unassembled WGS sequence"/>
</dbReference>
<comment type="caution">
    <text evidence="1">The sequence shown here is derived from an EMBL/GenBank/DDBJ whole genome shotgun (WGS) entry which is preliminary data.</text>
</comment>